<dbReference type="AlphaFoldDB" id="A0AAE3AVR6"/>
<keyword evidence="4 6" id="KW-0012">Acyltransferase</keyword>
<name>A0AAE3AVR6_9FIRM</name>
<dbReference type="EMBL" id="JAJEQF010000019">
    <property type="protein sequence ID" value="MCC2167740.1"/>
    <property type="molecule type" value="Genomic_DNA"/>
</dbReference>
<keyword evidence="2" id="KW-0963">Cytoplasm</keyword>
<evidence type="ECO:0000313" key="7">
    <source>
        <dbReference type="Proteomes" id="UP001199355"/>
    </source>
</evidence>
<evidence type="ECO:0000256" key="1">
    <source>
        <dbReference type="ARBA" id="ARBA00005395"/>
    </source>
</evidence>
<evidence type="ECO:0000256" key="4">
    <source>
        <dbReference type="ARBA" id="ARBA00023315"/>
    </source>
</evidence>
<dbReference type="CDD" id="cd04301">
    <property type="entry name" value="NAT_SF"/>
    <property type="match status" value="1"/>
</dbReference>
<dbReference type="InterPro" id="IPR000182">
    <property type="entry name" value="GNAT_dom"/>
</dbReference>
<comment type="similarity">
    <text evidence="1">Belongs to the acetyltransferase family. RimI subfamily.</text>
</comment>
<dbReference type="EC" id="2.3.1.266" evidence="6"/>
<dbReference type="Gene3D" id="3.40.630.30">
    <property type="match status" value="1"/>
</dbReference>
<dbReference type="InterPro" id="IPR006464">
    <property type="entry name" value="AcTrfase_RimI/Ard1"/>
</dbReference>
<dbReference type="Pfam" id="PF00583">
    <property type="entry name" value="Acetyltransf_1"/>
    <property type="match status" value="1"/>
</dbReference>
<dbReference type="PROSITE" id="PS51186">
    <property type="entry name" value="GNAT"/>
    <property type="match status" value="1"/>
</dbReference>
<dbReference type="PANTHER" id="PTHR43420">
    <property type="entry name" value="ACETYLTRANSFERASE"/>
    <property type="match status" value="1"/>
</dbReference>
<dbReference type="SUPFAM" id="SSF55729">
    <property type="entry name" value="Acyl-CoA N-acyltransferases (Nat)"/>
    <property type="match status" value="1"/>
</dbReference>
<dbReference type="InterPro" id="IPR050680">
    <property type="entry name" value="YpeA/RimI_acetyltransf"/>
</dbReference>
<protein>
    <submittedName>
        <fullName evidence="6">Ribosomal protein S18-alanine N-acetyltransferase</fullName>
        <ecNumber evidence="6">2.3.1.266</ecNumber>
    </submittedName>
</protein>
<organism evidence="6 7">
    <name type="scientific">Gallintestinimicrobium propionicum</name>
    <dbReference type="NCBI Taxonomy" id="2981770"/>
    <lineage>
        <taxon>Bacteria</taxon>
        <taxon>Bacillati</taxon>
        <taxon>Bacillota</taxon>
        <taxon>Clostridia</taxon>
        <taxon>Lachnospirales</taxon>
        <taxon>Lachnospiraceae</taxon>
        <taxon>Gallintestinimicrobium</taxon>
    </lineage>
</organism>
<evidence type="ECO:0000259" key="5">
    <source>
        <dbReference type="PROSITE" id="PS51186"/>
    </source>
</evidence>
<evidence type="ECO:0000313" key="6">
    <source>
        <dbReference type="EMBL" id="MCC2167740.1"/>
    </source>
</evidence>
<sequence>MSVKTDTENKKGMLVFGQLPQTSAQEAAELEASCLKEAWSKKAWEDALEDKNAWYAGAWLDGRLVGCCGLWQSFEDADICNVAVDQTLRRQGIGEQLLLFLMENGKKRGVKNFTLEVRRSNEAAIGLYHKLGFLDEGVRPNFYDSPKEDALILWKKQETQG</sequence>
<dbReference type="PANTHER" id="PTHR43420:SF44">
    <property type="entry name" value="ACETYLTRANSFERASE YPEA"/>
    <property type="match status" value="1"/>
</dbReference>
<reference evidence="6 7" key="1">
    <citation type="submission" date="2021-10" db="EMBL/GenBank/DDBJ databases">
        <title>Anaerobic single-cell dispensing facilitates the cultivation of human gut bacteria.</title>
        <authorList>
            <person name="Afrizal A."/>
        </authorList>
    </citation>
    <scope>NUCLEOTIDE SEQUENCE [LARGE SCALE GENOMIC DNA]</scope>
    <source>
        <strain evidence="6 7">CLA-AA-H244</strain>
    </source>
</reference>
<dbReference type="Proteomes" id="UP001199355">
    <property type="component" value="Unassembled WGS sequence"/>
</dbReference>
<gene>
    <name evidence="6" type="primary">rimI</name>
    <name evidence="6" type="ORF">LKD45_08560</name>
</gene>
<keyword evidence="6" id="KW-0689">Ribosomal protein</keyword>
<keyword evidence="6" id="KW-0687">Ribonucleoprotein</keyword>
<dbReference type="RefSeq" id="WP_308728271.1">
    <property type="nucleotide sequence ID" value="NZ_JAJEQF010000019.1"/>
</dbReference>
<evidence type="ECO:0000256" key="2">
    <source>
        <dbReference type="ARBA" id="ARBA00022490"/>
    </source>
</evidence>
<dbReference type="GO" id="GO:0005840">
    <property type="term" value="C:ribosome"/>
    <property type="evidence" value="ECO:0007669"/>
    <property type="project" value="UniProtKB-KW"/>
</dbReference>
<keyword evidence="7" id="KW-1185">Reference proteome</keyword>
<dbReference type="GO" id="GO:0008999">
    <property type="term" value="F:protein-N-terminal-alanine acetyltransferase activity"/>
    <property type="evidence" value="ECO:0007669"/>
    <property type="project" value="UniProtKB-EC"/>
</dbReference>
<proteinExistence type="inferred from homology"/>
<accession>A0AAE3AVR6</accession>
<dbReference type="InterPro" id="IPR016181">
    <property type="entry name" value="Acyl_CoA_acyltransferase"/>
</dbReference>
<evidence type="ECO:0000256" key="3">
    <source>
        <dbReference type="ARBA" id="ARBA00022679"/>
    </source>
</evidence>
<keyword evidence="3 6" id="KW-0808">Transferase</keyword>
<feature type="domain" description="N-acetyltransferase" evidence="5">
    <location>
        <begin position="14"/>
        <end position="158"/>
    </location>
</feature>
<dbReference type="NCBIfam" id="TIGR01575">
    <property type="entry name" value="rimI"/>
    <property type="match status" value="1"/>
</dbReference>
<comment type="caution">
    <text evidence="6">The sequence shown here is derived from an EMBL/GenBank/DDBJ whole genome shotgun (WGS) entry which is preliminary data.</text>
</comment>